<reference evidence="2" key="1">
    <citation type="submission" date="2025-08" db="UniProtKB">
        <authorList>
            <consortium name="RefSeq"/>
        </authorList>
    </citation>
    <scope>IDENTIFICATION</scope>
</reference>
<name>A0AC58RKY6_COTGO</name>
<sequence>MKHCDYFDYWGHGTKVTVTTNTVASPTLFPLLQCKPGSASTVTVGCLANDFYPKSLTFQWTDASGSTLTSVQYPPTEKNNKYSGVSLLQVSKSDWDSRRSFNCSVTHSGGQTSVKLEKEVLLPPKLTLLAVPGGDAQALVCTIQDFLPNQLSVKWKKNANYVNGINWAPKLIGDVYSAVSVLKVENKDWDSEAVYTCEVVHQETSYTKKASKAPITMILNQPSPKEMFNNNQAKLKCIVRGQGTVSDFHITWEIDGQIVNDNITETDQSGISTMAVSLHKWQTVNKVRCSATRDNNTSVIQDLIVQKGDGSEPKVTVHILPEEDIGKANSAEVTLVCLVSSRLLQDYYIAWLEQKGQKGSTYTDGINFPPQKTQHGYSVTSIYTTTKEKWNQYKMFSCHAWPAGNRKPMKTREVSKAKSNSTEYFTPESKVSFALNCTDDAIEEDEYSSLWSTTSSFIFLFISSLLFNMIFSLVKMKRA</sequence>
<keyword evidence="1" id="KW-1185">Reference proteome</keyword>
<dbReference type="RefSeq" id="XP_074930232.1">
    <property type="nucleotide sequence ID" value="XM_075074131.1"/>
</dbReference>
<accession>A0AC58RKY6</accession>
<organism evidence="1 2">
    <name type="scientific">Cottoperca gobio</name>
    <name type="common">Frogmouth</name>
    <name type="synonym">Aphritis gobio</name>
    <dbReference type="NCBI Taxonomy" id="56716"/>
    <lineage>
        <taxon>Eukaryota</taxon>
        <taxon>Metazoa</taxon>
        <taxon>Chordata</taxon>
        <taxon>Craniata</taxon>
        <taxon>Vertebrata</taxon>
        <taxon>Euteleostomi</taxon>
        <taxon>Actinopterygii</taxon>
        <taxon>Neopterygii</taxon>
        <taxon>Teleostei</taxon>
        <taxon>Neoteleostei</taxon>
        <taxon>Acanthomorphata</taxon>
        <taxon>Eupercaria</taxon>
        <taxon>Perciformes</taxon>
        <taxon>Notothenioidei</taxon>
        <taxon>Bovichtidae</taxon>
        <taxon>Cottoperca</taxon>
    </lineage>
</organism>
<dbReference type="Proteomes" id="UP000504630">
    <property type="component" value="Chromosome 8"/>
</dbReference>
<proteinExistence type="predicted"/>
<evidence type="ECO:0000313" key="1">
    <source>
        <dbReference type="Proteomes" id="UP000504630"/>
    </source>
</evidence>
<gene>
    <name evidence="2" type="primary">LOC115012106</name>
</gene>
<evidence type="ECO:0000313" key="2">
    <source>
        <dbReference type="RefSeq" id="XP_074930232.1"/>
    </source>
</evidence>
<protein>
    <submittedName>
        <fullName evidence="2">Ig mu chain C region membrane-bound form</fullName>
    </submittedName>
</protein>